<organism evidence="2 3">
    <name type="scientific">Pseudoduganella rivuli</name>
    <dbReference type="NCBI Taxonomy" id="2666085"/>
    <lineage>
        <taxon>Bacteria</taxon>
        <taxon>Pseudomonadati</taxon>
        <taxon>Pseudomonadota</taxon>
        <taxon>Betaproteobacteria</taxon>
        <taxon>Burkholderiales</taxon>
        <taxon>Oxalobacteraceae</taxon>
        <taxon>Telluria group</taxon>
        <taxon>Pseudoduganella</taxon>
    </lineage>
</organism>
<dbReference type="AlphaFoldDB" id="A0A7X2LX91"/>
<reference evidence="2 3" key="1">
    <citation type="submission" date="2019-11" db="EMBL/GenBank/DDBJ databases">
        <title>Novel species isolated from a subtropical stream in China.</title>
        <authorList>
            <person name="Lu H."/>
        </authorList>
    </citation>
    <scope>NUCLEOTIDE SEQUENCE [LARGE SCALE GENOMIC DNA]</scope>
    <source>
        <strain evidence="2 3">FT92W</strain>
    </source>
</reference>
<keyword evidence="1" id="KW-0732">Signal</keyword>
<sequence>MSGGSASAAALACCLVAATPARAAGADVASALEVWLYGARSDLRQDAELNPGNALRLPERQWLADARLNVRARWPEWPAQPELVLHPSWVATCSAPSAADACGAPLVWNQAYLRLRAGAASVTAGRELLTWGPASYRSPSHPLYFNSARSNPLANTPGVDLLRVSHSSEAGSVTLARVTSSRTLAHSMDLPRSDGATLARFERQGDSHVASLVLSRRPREALFIGGFAQWIPDDAWLLYGEWNSRRPQSVLPADAPAPQAGRRGQTVLLGASYTRENGQSVSLEYLYSQHGLGTAAQRAFQARQATDALRSAMGDPGAALRLAQSLALAPQPLGARTAWLGWQSNPQETGRYWRLDLAHNPQDGSSQLRIYREENLQRHLSIFGGATINGGARRSEFGALSHTQLSAGVKLFLF</sequence>
<feature type="signal peptide" evidence="1">
    <location>
        <begin position="1"/>
        <end position="23"/>
    </location>
</feature>
<protein>
    <recommendedName>
        <fullName evidence="4">Porin</fullName>
    </recommendedName>
</protein>
<dbReference type="EMBL" id="WKJJ01000025">
    <property type="protein sequence ID" value="MRV75962.1"/>
    <property type="molecule type" value="Genomic_DNA"/>
</dbReference>
<name>A0A7X2LX91_9BURK</name>
<dbReference type="RefSeq" id="WP_154380994.1">
    <property type="nucleotide sequence ID" value="NZ_WKJJ01000025.1"/>
</dbReference>
<proteinExistence type="predicted"/>
<evidence type="ECO:0000313" key="2">
    <source>
        <dbReference type="EMBL" id="MRV75962.1"/>
    </source>
</evidence>
<evidence type="ECO:0000256" key="1">
    <source>
        <dbReference type="SAM" id="SignalP"/>
    </source>
</evidence>
<evidence type="ECO:0000313" key="3">
    <source>
        <dbReference type="Proteomes" id="UP000446768"/>
    </source>
</evidence>
<keyword evidence="3" id="KW-1185">Reference proteome</keyword>
<comment type="caution">
    <text evidence="2">The sequence shown here is derived from an EMBL/GenBank/DDBJ whole genome shotgun (WGS) entry which is preliminary data.</text>
</comment>
<feature type="chain" id="PRO_5030544973" description="Porin" evidence="1">
    <location>
        <begin position="24"/>
        <end position="414"/>
    </location>
</feature>
<gene>
    <name evidence="2" type="ORF">GJ700_30040</name>
</gene>
<dbReference type="Proteomes" id="UP000446768">
    <property type="component" value="Unassembled WGS sequence"/>
</dbReference>
<accession>A0A7X2LX91</accession>
<evidence type="ECO:0008006" key="4">
    <source>
        <dbReference type="Google" id="ProtNLM"/>
    </source>
</evidence>